<comment type="caution">
    <text evidence="3">The sequence shown here is derived from an EMBL/GenBank/DDBJ whole genome shotgun (WGS) entry which is preliminary data.</text>
</comment>
<dbReference type="RefSeq" id="WP_018081745.1">
    <property type="nucleotide sequence ID" value="NZ_AQWM01000007.1"/>
</dbReference>
<dbReference type="eggNOG" id="COG5461">
    <property type="taxonomic scope" value="Bacteria"/>
</dbReference>
<dbReference type="EMBL" id="AWGB01000007">
    <property type="protein sequence ID" value="ESQ93722.1"/>
    <property type="molecule type" value="Genomic_DNA"/>
</dbReference>
<evidence type="ECO:0000313" key="4">
    <source>
        <dbReference type="Proteomes" id="UP000017837"/>
    </source>
</evidence>
<feature type="chain" id="PRO_5004723800" description="Pilus assembly protein CpaD" evidence="2">
    <location>
        <begin position="28"/>
        <end position="231"/>
    </location>
</feature>
<gene>
    <name evidence="3" type="ORF">ABENE_05220</name>
</gene>
<evidence type="ECO:0000256" key="2">
    <source>
        <dbReference type="SAM" id="SignalP"/>
    </source>
</evidence>
<sequence>MTAHPSHTLVSHLALAMIAALTLNACATTGSGKVAKLDDPVLATEQFPLQAQSMTKSISLRINPNGLSANQRTALDLVAAKANWINGEPVNVEIVTSSDPRAISTGRMISGYLSDRAVSDDTLSQVSLQEQPADIVTINTVYYRARTYACNETWENITATRDNKPYKNFGCAINSNMAAMIADPRDLDHPATATAVDTTRKADVITKYQKGEKTSSATDDGAKGSISNAIK</sequence>
<dbReference type="NCBIfam" id="TIGR02522">
    <property type="entry name" value="pilus_cpaD"/>
    <property type="match status" value="1"/>
</dbReference>
<evidence type="ECO:0000313" key="3">
    <source>
        <dbReference type="EMBL" id="ESQ93722.1"/>
    </source>
</evidence>
<dbReference type="AlphaFoldDB" id="V4PIF0"/>
<name>V4PIF0_9CAUL</name>
<reference evidence="3 4" key="1">
    <citation type="journal article" date="2014" name="Nature">
        <title>Sequential evolution of bacterial morphology by co-option of a developmental regulator.</title>
        <authorList>
            <person name="Jiang C."/>
            <person name="Brown P.J."/>
            <person name="Ducret A."/>
            <person name="Brun Y.V."/>
        </authorList>
    </citation>
    <scope>NUCLEOTIDE SEQUENCE [LARGE SCALE GENOMIC DNA]</scope>
    <source>
        <strain evidence="3 4">DSM 16100</strain>
    </source>
</reference>
<dbReference type="InterPro" id="IPR019027">
    <property type="entry name" value="Pilus_biogenesis_CpaD-related"/>
</dbReference>
<keyword evidence="4" id="KW-1185">Reference proteome</keyword>
<dbReference type="PATRIC" id="fig|1121022.4.peg.1038"/>
<accession>V4PIF0</accession>
<dbReference type="Pfam" id="PF09476">
    <property type="entry name" value="Pilus_CpaD"/>
    <property type="match status" value="1"/>
</dbReference>
<keyword evidence="2" id="KW-0732">Signal</keyword>
<evidence type="ECO:0000256" key="1">
    <source>
        <dbReference type="SAM" id="MobiDB-lite"/>
    </source>
</evidence>
<dbReference type="Proteomes" id="UP000017837">
    <property type="component" value="Unassembled WGS sequence"/>
</dbReference>
<evidence type="ECO:0008006" key="5">
    <source>
        <dbReference type="Google" id="ProtNLM"/>
    </source>
</evidence>
<proteinExistence type="predicted"/>
<dbReference type="InterPro" id="IPR013361">
    <property type="entry name" value="Pilus_CpaD"/>
</dbReference>
<feature type="signal peptide" evidence="2">
    <location>
        <begin position="1"/>
        <end position="27"/>
    </location>
</feature>
<feature type="region of interest" description="Disordered" evidence="1">
    <location>
        <begin position="210"/>
        <end position="231"/>
    </location>
</feature>
<protein>
    <recommendedName>
        <fullName evidence="5">Pilus assembly protein CpaD</fullName>
    </recommendedName>
</protein>
<organism evidence="3 4">
    <name type="scientific">Asticcacaulis benevestitus DSM 16100 = ATCC BAA-896</name>
    <dbReference type="NCBI Taxonomy" id="1121022"/>
    <lineage>
        <taxon>Bacteria</taxon>
        <taxon>Pseudomonadati</taxon>
        <taxon>Pseudomonadota</taxon>
        <taxon>Alphaproteobacteria</taxon>
        <taxon>Caulobacterales</taxon>
        <taxon>Caulobacteraceae</taxon>
        <taxon>Asticcacaulis</taxon>
    </lineage>
</organism>
<dbReference type="STRING" id="1121022.GCA_000376105_02081"/>